<organism evidence="6 7">
    <name type="scientific">Hanseniaspora osmophila</name>
    <dbReference type="NCBI Taxonomy" id="56408"/>
    <lineage>
        <taxon>Eukaryota</taxon>
        <taxon>Fungi</taxon>
        <taxon>Dikarya</taxon>
        <taxon>Ascomycota</taxon>
        <taxon>Saccharomycotina</taxon>
        <taxon>Saccharomycetes</taxon>
        <taxon>Saccharomycodales</taxon>
        <taxon>Saccharomycodaceae</taxon>
        <taxon>Hanseniaspora</taxon>
    </lineage>
</organism>
<comment type="caution">
    <text evidence="6">The sequence shown here is derived from an EMBL/GenBank/DDBJ whole genome shotgun (WGS) entry which is preliminary data.</text>
</comment>
<feature type="domain" description="NADP-dependent oxidoreductase" evidence="5">
    <location>
        <begin position="17"/>
        <end position="292"/>
    </location>
</feature>
<feature type="binding site" evidence="3">
    <location>
        <position position="111"/>
    </location>
    <ligand>
        <name>substrate</name>
    </ligand>
</feature>
<dbReference type="FunCoup" id="A0A1E5RBR1">
    <property type="interactions" value="476"/>
</dbReference>
<dbReference type="Proteomes" id="UP000095728">
    <property type="component" value="Unassembled WGS sequence"/>
</dbReference>
<feature type="site" description="Lowers pKa of active site Tyr" evidence="4">
    <location>
        <position position="80"/>
    </location>
</feature>
<dbReference type="PIRSF" id="PIRSF000097">
    <property type="entry name" value="AKR"/>
    <property type="match status" value="1"/>
</dbReference>
<evidence type="ECO:0000256" key="2">
    <source>
        <dbReference type="PIRSR" id="PIRSR000097-1"/>
    </source>
</evidence>
<keyword evidence="1" id="KW-0560">Oxidoreductase</keyword>
<dbReference type="InParanoid" id="A0A1E5RBR1"/>
<evidence type="ECO:0000256" key="3">
    <source>
        <dbReference type="PIRSR" id="PIRSR000097-2"/>
    </source>
</evidence>
<dbReference type="PANTHER" id="PTHR11732">
    <property type="entry name" value="ALDO/KETO REDUCTASE"/>
    <property type="match status" value="1"/>
</dbReference>
<dbReference type="InterPro" id="IPR018170">
    <property type="entry name" value="Aldo/ket_reductase_CS"/>
</dbReference>
<evidence type="ECO:0000256" key="1">
    <source>
        <dbReference type="ARBA" id="ARBA00023002"/>
    </source>
</evidence>
<dbReference type="SUPFAM" id="SSF51430">
    <property type="entry name" value="NAD(P)-linked oxidoreductase"/>
    <property type="match status" value="1"/>
</dbReference>
<gene>
    <name evidence="6" type="ORF">AWRI3579_g2697</name>
</gene>
<evidence type="ECO:0000256" key="4">
    <source>
        <dbReference type="PIRSR" id="PIRSR000097-3"/>
    </source>
</evidence>
<dbReference type="Pfam" id="PF00248">
    <property type="entry name" value="Aldo_ket_red"/>
    <property type="match status" value="1"/>
</dbReference>
<evidence type="ECO:0000313" key="7">
    <source>
        <dbReference type="Proteomes" id="UP000095728"/>
    </source>
</evidence>
<dbReference type="OrthoDB" id="416253at2759"/>
<dbReference type="Gene3D" id="3.20.20.100">
    <property type="entry name" value="NADP-dependent oxidoreductase domain"/>
    <property type="match status" value="1"/>
</dbReference>
<dbReference type="FunFam" id="3.20.20.100:FF:000002">
    <property type="entry name" value="2,5-diketo-D-gluconic acid reductase A"/>
    <property type="match status" value="1"/>
</dbReference>
<reference evidence="7" key="1">
    <citation type="journal article" date="2016" name="Genome Announc.">
        <title>Genome sequences of three species of Hanseniaspora isolated from spontaneous wine fermentations.</title>
        <authorList>
            <person name="Sternes P.R."/>
            <person name="Lee D."/>
            <person name="Kutyna D.R."/>
            <person name="Borneman A.R."/>
        </authorList>
    </citation>
    <scope>NUCLEOTIDE SEQUENCE [LARGE SCALE GENOMIC DNA]</scope>
    <source>
        <strain evidence="7">AWRI3579</strain>
    </source>
</reference>
<evidence type="ECO:0000313" key="6">
    <source>
        <dbReference type="EMBL" id="OEJ84321.1"/>
    </source>
</evidence>
<proteinExistence type="predicted"/>
<keyword evidence="7" id="KW-1185">Reference proteome</keyword>
<dbReference type="InterPro" id="IPR020471">
    <property type="entry name" value="AKR"/>
</dbReference>
<dbReference type="STRING" id="56408.A0A1E5RBR1"/>
<dbReference type="AlphaFoldDB" id="A0A1E5RBR1"/>
<name>A0A1E5RBR1_9ASCO</name>
<evidence type="ECO:0000259" key="5">
    <source>
        <dbReference type="Pfam" id="PF00248"/>
    </source>
</evidence>
<protein>
    <submittedName>
        <fullName evidence="6">Glycerol 2-dehydrogenase (NADP(+))</fullName>
    </submittedName>
</protein>
<accession>A0A1E5RBR1</accession>
<feature type="active site" description="Proton donor" evidence="2">
    <location>
        <position position="52"/>
    </location>
</feature>
<dbReference type="InterPro" id="IPR036812">
    <property type="entry name" value="NAD(P)_OxRdtase_dom_sf"/>
</dbReference>
<dbReference type="EMBL" id="LPNM01000008">
    <property type="protein sequence ID" value="OEJ84321.1"/>
    <property type="molecule type" value="Genomic_DNA"/>
</dbReference>
<dbReference type="GO" id="GO:0016616">
    <property type="term" value="F:oxidoreductase activity, acting on the CH-OH group of donors, NAD or NADP as acceptor"/>
    <property type="evidence" value="ECO:0007669"/>
    <property type="project" value="UniProtKB-ARBA"/>
</dbReference>
<dbReference type="PROSITE" id="PS00062">
    <property type="entry name" value="ALDOKETO_REDUCTASE_2"/>
    <property type="match status" value="1"/>
</dbReference>
<dbReference type="InterPro" id="IPR023210">
    <property type="entry name" value="NADP_OxRdtase_dom"/>
</dbReference>
<dbReference type="PRINTS" id="PR00069">
    <property type="entry name" value="ALDKETRDTASE"/>
</dbReference>
<sequence length="313" mass="34956">MPSHEIKLNTGATIPQIGLGTWRSTDDEEAYNAVVSAVKDAGYLHIDTAAIYGNEVAVGKGIKKAIEFLGGRDKIFVTTKLWGTQQREPKKALQQSLERLGLDYVDLYLIHWPVALKTRNCPNGDLMSIPTNPENPGVRDVDLEDWDFTKTWALMQELPATGMTKAIGVSNFSVNNLKTLYKSPDFKIPPAVNQVECHPLLPQFELLDFCRENNIVLEAYSPLGSAGSPLLKEEVIIELGKKYNVEPAQVCISWGVNRGYVVLPKSVHAERIKSNKVIVEMSKEDIAKIDNIHKTQGIQRFVNPPFEPFPIFE</sequence>